<proteinExistence type="predicted"/>
<feature type="compositionally biased region" description="Acidic residues" evidence="1">
    <location>
        <begin position="244"/>
        <end position="253"/>
    </location>
</feature>
<feature type="compositionally biased region" description="Basic and acidic residues" evidence="1">
    <location>
        <begin position="192"/>
        <end position="201"/>
    </location>
</feature>
<feature type="compositionally biased region" description="Basic residues" evidence="1">
    <location>
        <begin position="110"/>
        <end position="125"/>
    </location>
</feature>
<feature type="region of interest" description="Disordered" evidence="1">
    <location>
        <begin position="107"/>
        <end position="150"/>
    </location>
</feature>
<name>A0A5C3M4X2_9AGAR</name>
<evidence type="ECO:0000313" key="3">
    <source>
        <dbReference type="Proteomes" id="UP000308652"/>
    </source>
</evidence>
<keyword evidence="3" id="KW-1185">Reference proteome</keyword>
<evidence type="ECO:0000256" key="1">
    <source>
        <dbReference type="SAM" id="MobiDB-lite"/>
    </source>
</evidence>
<feature type="compositionally biased region" description="Basic and acidic residues" evidence="1">
    <location>
        <begin position="208"/>
        <end position="226"/>
    </location>
</feature>
<protein>
    <submittedName>
        <fullName evidence="2">Uncharacterized protein</fullName>
    </submittedName>
</protein>
<dbReference type="OrthoDB" id="6511194at2759"/>
<dbReference type="Proteomes" id="UP000308652">
    <property type="component" value="Unassembled WGS sequence"/>
</dbReference>
<evidence type="ECO:0000313" key="2">
    <source>
        <dbReference type="EMBL" id="TFK36171.1"/>
    </source>
</evidence>
<accession>A0A5C3M4X2</accession>
<feature type="region of interest" description="Disordered" evidence="1">
    <location>
        <begin position="192"/>
        <end position="253"/>
    </location>
</feature>
<organism evidence="2 3">
    <name type="scientific">Crucibulum laeve</name>
    <dbReference type="NCBI Taxonomy" id="68775"/>
    <lineage>
        <taxon>Eukaryota</taxon>
        <taxon>Fungi</taxon>
        <taxon>Dikarya</taxon>
        <taxon>Basidiomycota</taxon>
        <taxon>Agaricomycotina</taxon>
        <taxon>Agaricomycetes</taxon>
        <taxon>Agaricomycetidae</taxon>
        <taxon>Agaricales</taxon>
        <taxon>Agaricineae</taxon>
        <taxon>Nidulariaceae</taxon>
        <taxon>Crucibulum</taxon>
    </lineage>
</organism>
<gene>
    <name evidence="2" type="ORF">BDQ12DRAFT_725467</name>
</gene>
<sequence>MPPGRKPKRTWNICGLRGQGPAINISESVDEYLPENSTETTSVAEFTVNLEEEPSDAEVMDDSDMEEWDNEWDMDLGCATPGLQAKLILMSVKLGDDPCDEDWVPENLRAKKKRKEHKKKVRPKTYAKGPDVASKSKRTQERHAAAIKSQGKLDNFISIQKHKPQIIPPMVIRQESLSPPALTFDGDSQLEARQKRARDNDGTSDGDESLHGEDEGESEIHSQQEARRKRVRADDSPMNVDESSYGEDEGELEISEEGAWEEELYETVQPKSETCSWKALYDQLQEDLKKNHKTHTLPLSKVQQLLILRIFANLILKGYKRIPASLEIAYHWDEANEPSSCFARRVWALARHYEVFEQLPNEHCGGSKNARSLLYDKSIQLAARTWLTGQKIGSVTPALFA</sequence>
<reference evidence="2 3" key="1">
    <citation type="journal article" date="2019" name="Nat. Ecol. Evol.">
        <title>Megaphylogeny resolves global patterns of mushroom evolution.</title>
        <authorList>
            <person name="Varga T."/>
            <person name="Krizsan K."/>
            <person name="Foldi C."/>
            <person name="Dima B."/>
            <person name="Sanchez-Garcia M."/>
            <person name="Sanchez-Ramirez S."/>
            <person name="Szollosi G.J."/>
            <person name="Szarkandi J.G."/>
            <person name="Papp V."/>
            <person name="Albert L."/>
            <person name="Andreopoulos W."/>
            <person name="Angelini C."/>
            <person name="Antonin V."/>
            <person name="Barry K.W."/>
            <person name="Bougher N.L."/>
            <person name="Buchanan P."/>
            <person name="Buyck B."/>
            <person name="Bense V."/>
            <person name="Catcheside P."/>
            <person name="Chovatia M."/>
            <person name="Cooper J."/>
            <person name="Damon W."/>
            <person name="Desjardin D."/>
            <person name="Finy P."/>
            <person name="Geml J."/>
            <person name="Haridas S."/>
            <person name="Hughes K."/>
            <person name="Justo A."/>
            <person name="Karasinski D."/>
            <person name="Kautmanova I."/>
            <person name="Kiss B."/>
            <person name="Kocsube S."/>
            <person name="Kotiranta H."/>
            <person name="LaButti K.M."/>
            <person name="Lechner B.E."/>
            <person name="Liimatainen K."/>
            <person name="Lipzen A."/>
            <person name="Lukacs Z."/>
            <person name="Mihaltcheva S."/>
            <person name="Morgado L.N."/>
            <person name="Niskanen T."/>
            <person name="Noordeloos M.E."/>
            <person name="Ohm R.A."/>
            <person name="Ortiz-Santana B."/>
            <person name="Ovrebo C."/>
            <person name="Racz N."/>
            <person name="Riley R."/>
            <person name="Savchenko A."/>
            <person name="Shiryaev A."/>
            <person name="Soop K."/>
            <person name="Spirin V."/>
            <person name="Szebenyi C."/>
            <person name="Tomsovsky M."/>
            <person name="Tulloss R.E."/>
            <person name="Uehling J."/>
            <person name="Grigoriev I.V."/>
            <person name="Vagvolgyi C."/>
            <person name="Papp T."/>
            <person name="Martin F.M."/>
            <person name="Miettinen O."/>
            <person name="Hibbett D.S."/>
            <person name="Nagy L.G."/>
        </authorList>
    </citation>
    <scope>NUCLEOTIDE SEQUENCE [LARGE SCALE GENOMIC DNA]</scope>
    <source>
        <strain evidence="2 3">CBS 166.37</strain>
    </source>
</reference>
<dbReference type="AlphaFoldDB" id="A0A5C3M4X2"/>
<dbReference type="EMBL" id="ML213616">
    <property type="protein sequence ID" value="TFK36171.1"/>
    <property type="molecule type" value="Genomic_DNA"/>
</dbReference>